<evidence type="ECO:0008006" key="3">
    <source>
        <dbReference type="Google" id="ProtNLM"/>
    </source>
</evidence>
<evidence type="ECO:0000313" key="1">
    <source>
        <dbReference type="EMBL" id="KRN59375.1"/>
    </source>
</evidence>
<dbReference type="Proteomes" id="UP000050934">
    <property type="component" value="Unassembled WGS sequence"/>
</dbReference>
<organism evidence="1 2">
    <name type="scientific">Limosilactobacillus secaliphilus</name>
    <dbReference type="NCBI Taxonomy" id="396268"/>
    <lineage>
        <taxon>Bacteria</taxon>
        <taxon>Bacillati</taxon>
        <taxon>Bacillota</taxon>
        <taxon>Bacilli</taxon>
        <taxon>Lactobacillales</taxon>
        <taxon>Lactobacillaceae</taxon>
        <taxon>Limosilactobacillus</taxon>
    </lineage>
</organism>
<reference evidence="1 2" key="1">
    <citation type="journal article" date="2015" name="Genome Announc.">
        <title>Expanding the biotechnology potential of lactobacilli through comparative genomics of 213 strains and associated genera.</title>
        <authorList>
            <person name="Sun Z."/>
            <person name="Harris H.M."/>
            <person name="McCann A."/>
            <person name="Guo C."/>
            <person name="Argimon S."/>
            <person name="Zhang W."/>
            <person name="Yang X."/>
            <person name="Jeffery I.B."/>
            <person name="Cooney J.C."/>
            <person name="Kagawa T.F."/>
            <person name="Liu W."/>
            <person name="Song Y."/>
            <person name="Salvetti E."/>
            <person name="Wrobel A."/>
            <person name="Rasinkangas P."/>
            <person name="Parkhill J."/>
            <person name="Rea M.C."/>
            <person name="O'Sullivan O."/>
            <person name="Ritari J."/>
            <person name="Douillard F.P."/>
            <person name="Paul Ross R."/>
            <person name="Yang R."/>
            <person name="Briner A.E."/>
            <person name="Felis G.E."/>
            <person name="de Vos W.M."/>
            <person name="Barrangou R."/>
            <person name="Klaenhammer T.R."/>
            <person name="Caufield P.W."/>
            <person name="Cui Y."/>
            <person name="Zhang H."/>
            <person name="O'Toole P.W."/>
        </authorList>
    </citation>
    <scope>NUCLEOTIDE SEQUENCE [LARGE SCALE GENOMIC DNA]</scope>
    <source>
        <strain evidence="1 2">DSM 17896</strain>
    </source>
</reference>
<proteinExistence type="predicted"/>
<keyword evidence="2" id="KW-1185">Reference proteome</keyword>
<comment type="caution">
    <text evidence="1">The sequence shown here is derived from an EMBL/GenBank/DDBJ whole genome shotgun (WGS) entry which is preliminary data.</text>
</comment>
<name>A0A0R2I291_9LACO</name>
<dbReference type="PATRIC" id="fig|396268.3.peg.1130"/>
<evidence type="ECO:0000313" key="2">
    <source>
        <dbReference type="Proteomes" id="UP000050934"/>
    </source>
</evidence>
<dbReference type="EMBL" id="JQBW01000004">
    <property type="protein sequence ID" value="KRN59375.1"/>
    <property type="molecule type" value="Genomic_DNA"/>
</dbReference>
<dbReference type="AlphaFoldDB" id="A0A0R2I291"/>
<dbReference type="STRING" id="396268.IV45_GL001118"/>
<sequence length="154" mass="17886">MEAVISLVVLLGTSVIIQLVVQTSQRLRPMELSSCANWYLFVTELESSKHQFSLQKMEGSHLVLKSGHNDKTYWLCENQTIYLRGPKGGYLPVLTDYQPHTLQMKQLDQRRVEVSAQTKDGQKQYANICFSQKTRQRHVDSHYVDEHHDGHHRH</sequence>
<protein>
    <recommendedName>
        <fullName evidence="3">Competence protein ComGF</fullName>
    </recommendedName>
</protein>
<accession>A0A0R2I291</accession>
<gene>
    <name evidence="1" type="ORF">IV45_GL001118</name>
</gene>